<dbReference type="AlphaFoldDB" id="A0A7W7T5S8"/>
<evidence type="ECO:0000313" key="2">
    <source>
        <dbReference type="Proteomes" id="UP000542674"/>
    </source>
</evidence>
<dbReference type="InterPro" id="IPR039498">
    <property type="entry name" value="NTP_transf_5"/>
</dbReference>
<proteinExistence type="predicted"/>
<gene>
    <name evidence="1" type="ORF">F4559_004463</name>
</gene>
<dbReference type="SUPFAM" id="SSF81301">
    <property type="entry name" value="Nucleotidyltransferase"/>
    <property type="match status" value="1"/>
</dbReference>
<accession>A0A7W7T5S8</accession>
<name>A0A7W7T5S8_9PSEU</name>
<organism evidence="1 2">
    <name type="scientific">Saccharothrix violaceirubra</name>
    <dbReference type="NCBI Taxonomy" id="413306"/>
    <lineage>
        <taxon>Bacteria</taxon>
        <taxon>Bacillati</taxon>
        <taxon>Actinomycetota</taxon>
        <taxon>Actinomycetes</taxon>
        <taxon>Pseudonocardiales</taxon>
        <taxon>Pseudonocardiaceae</taxon>
        <taxon>Saccharothrix</taxon>
    </lineage>
</organism>
<keyword evidence="2" id="KW-1185">Reference proteome</keyword>
<protein>
    <submittedName>
        <fullName evidence="1">Uncharacterized protein</fullName>
    </submittedName>
</protein>
<dbReference type="RefSeq" id="WP_184671534.1">
    <property type="nucleotide sequence ID" value="NZ_BAABAI010000037.1"/>
</dbReference>
<dbReference type="Proteomes" id="UP000542674">
    <property type="component" value="Unassembled WGS sequence"/>
</dbReference>
<sequence>MSGVQDQLLRSLVKVATALRREGIPFALTGGCAVYARGGPATEHDVDILVREEDAKAAQSALVATGMTAAEAPEDWLLKVYDGDSLVDLLHRPNEIRVTDDILGLAEELAVGSVTLPVMPATEVLISKLLVLDGHRCDFSELLPFARALREQIDWDRVRRATSASPFAEAFLLLVERLDLIAPVVPVRSVS</sequence>
<dbReference type="Pfam" id="PF14907">
    <property type="entry name" value="NTP_transf_5"/>
    <property type="match status" value="1"/>
</dbReference>
<evidence type="ECO:0000313" key="1">
    <source>
        <dbReference type="EMBL" id="MBB4967104.1"/>
    </source>
</evidence>
<dbReference type="InterPro" id="IPR043519">
    <property type="entry name" value="NT_sf"/>
</dbReference>
<reference evidence="1 2" key="1">
    <citation type="submission" date="2020-08" db="EMBL/GenBank/DDBJ databases">
        <title>Sequencing the genomes of 1000 actinobacteria strains.</title>
        <authorList>
            <person name="Klenk H.-P."/>
        </authorList>
    </citation>
    <scope>NUCLEOTIDE SEQUENCE [LARGE SCALE GENOMIC DNA]</scope>
    <source>
        <strain evidence="1 2">DSM 45084</strain>
    </source>
</reference>
<dbReference type="EMBL" id="JACHJS010000001">
    <property type="protein sequence ID" value="MBB4967104.1"/>
    <property type="molecule type" value="Genomic_DNA"/>
</dbReference>
<comment type="caution">
    <text evidence="1">The sequence shown here is derived from an EMBL/GenBank/DDBJ whole genome shotgun (WGS) entry which is preliminary data.</text>
</comment>
<dbReference type="Gene3D" id="3.30.460.40">
    <property type="match status" value="1"/>
</dbReference>